<proteinExistence type="predicted"/>
<evidence type="ECO:0000256" key="1">
    <source>
        <dbReference type="SAM" id="SignalP"/>
    </source>
</evidence>
<evidence type="ECO:0008006" key="4">
    <source>
        <dbReference type="Google" id="ProtNLM"/>
    </source>
</evidence>
<gene>
    <name evidence="2" type="ORF">SAMN05660236_0954</name>
</gene>
<organism evidence="2 3">
    <name type="scientific">Ohtaekwangia koreensis</name>
    <dbReference type="NCBI Taxonomy" id="688867"/>
    <lineage>
        <taxon>Bacteria</taxon>
        <taxon>Pseudomonadati</taxon>
        <taxon>Bacteroidota</taxon>
        <taxon>Cytophagia</taxon>
        <taxon>Cytophagales</taxon>
        <taxon>Fulvivirgaceae</taxon>
        <taxon>Ohtaekwangia</taxon>
    </lineage>
</organism>
<evidence type="ECO:0000313" key="3">
    <source>
        <dbReference type="Proteomes" id="UP000190961"/>
    </source>
</evidence>
<dbReference type="Proteomes" id="UP000190961">
    <property type="component" value="Unassembled WGS sequence"/>
</dbReference>
<sequence>MRISKIWPRKPFLIIASIVASSIFFAEVSAQEKIDSLKALLKNDRQDTTRVNLLIDLARELYRSGNFLTSLQTAREARALGNQPQLSKRYWQCLAGIRLRLYPEK</sequence>
<accession>A0A1T5JBQ1</accession>
<keyword evidence="3" id="KW-1185">Reference proteome</keyword>
<dbReference type="EMBL" id="FUZU01000001">
    <property type="protein sequence ID" value="SKC48835.1"/>
    <property type="molecule type" value="Genomic_DNA"/>
</dbReference>
<reference evidence="2 3" key="1">
    <citation type="submission" date="2017-02" db="EMBL/GenBank/DDBJ databases">
        <authorList>
            <person name="Peterson S.W."/>
        </authorList>
    </citation>
    <scope>NUCLEOTIDE SEQUENCE [LARGE SCALE GENOMIC DNA]</scope>
    <source>
        <strain evidence="2 3">DSM 25262</strain>
    </source>
</reference>
<feature type="chain" id="PRO_5012120446" description="Tetratricopeptide repeat-containing protein" evidence="1">
    <location>
        <begin position="27"/>
        <end position="105"/>
    </location>
</feature>
<dbReference type="STRING" id="688867.SAMN05660236_0954"/>
<name>A0A1T5JBQ1_9BACT</name>
<protein>
    <recommendedName>
        <fullName evidence="4">Tetratricopeptide repeat-containing protein</fullName>
    </recommendedName>
</protein>
<dbReference type="AlphaFoldDB" id="A0A1T5JBQ1"/>
<evidence type="ECO:0000313" key="2">
    <source>
        <dbReference type="EMBL" id="SKC48835.1"/>
    </source>
</evidence>
<keyword evidence="1" id="KW-0732">Signal</keyword>
<dbReference type="RefSeq" id="WP_079685536.1">
    <property type="nucleotide sequence ID" value="NZ_FUZU01000001.1"/>
</dbReference>
<feature type="signal peptide" evidence="1">
    <location>
        <begin position="1"/>
        <end position="26"/>
    </location>
</feature>